<dbReference type="GO" id="GO:0003677">
    <property type="term" value="F:DNA binding"/>
    <property type="evidence" value="ECO:0007669"/>
    <property type="project" value="UniProtKB-KW"/>
</dbReference>
<gene>
    <name evidence="8" type="ORF">FYJ80_05990</name>
</gene>
<feature type="domain" description="Probable transposase IS891/IS1136/IS1341" evidence="6">
    <location>
        <begin position="188"/>
        <end position="293"/>
    </location>
</feature>
<evidence type="ECO:0000256" key="4">
    <source>
        <dbReference type="ARBA" id="ARBA00023125"/>
    </source>
</evidence>
<protein>
    <submittedName>
        <fullName evidence="8">IS200/IS605 family element transposase accessory protein TnpB</fullName>
    </submittedName>
</protein>
<evidence type="ECO:0000256" key="5">
    <source>
        <dbReference type="ARBA" id="ARBA00023172"/>
    </source>
</evidence>
<dbReference type="InterPro" id="IPR010095">
    <property type="entry name" value="Cas12f1-like_TNB"/>
</dbReference>
<keyword evidence="9" id="KW-1185">Reference proteome</keyword>
<keyword evidence="3" id="KW-0815">Transposition</keyword>
<accession>A0A7X2PCG0</accession>
<dbReference type="Pfam" id="PF01385">
    <property type="entry name" value="OrfB_IS605"/>
    <property type="match status" value="1"/>
</dbReference>
<dbReference type="PANTHER" id="PTHR30405">
    <property type="entry name" value="TRANSPOSASE"/>
    <property type="match status" value="1"/>
</dbReference>
<evidence type="ECO:0000259" key="6">
    <source>
        <dbReference type="Pfam" id="PF01385"/>
    </source>
</evidence>
<dbReference type="InterPro" id="IPR001959">
    <property type="entry name" value="Transposase"/>
</dbReference>
<comment type="similarity">
    <text evidence="2">In the N-terminal section; belongs to the transposase 2 family.</text>
</comment>
<dbReference type="GO" id="GO:0032196">
    <property type="term" value="P:transposition"/>
    <property type="evidence" value="ECO:0007669"/>
    <property type="project" value="UniProtKB-KW"/>
</dbReference>
<feature type="domain" description="Cas12f1-like TNB" evidence="7">
    <location>
        <begin position="304"/>
        <end position="372"/>
    </location>
</feature>
<evidence type="ECO:0000259" key="7">
    <source>
        <dbReference type="Pfam" id="PF07282"/>
    </source>
</evidence>
<dbReference type="Proteomes" id="UP000460549">
    <property type="component" value="Unassembled WGS sequence"/>
</dbReference>
<comment type="caution">
    <text evidence="8">The sequence shown here is derived from an EMBL/GenBank/DDBJ whole genome shotgun (WGS) entry which is preliminary data.</text>
</comment>
<comment type="similarity">
    <text evidence="1">In the C-terminal section; belongs to the transposase 35 family.</text>
</comment>
<reference evidence="8 9" key="1">
    <citation type="submission" date="2019-08" db="EMBL/GenBank/DDBJ databases">
        <title>In-depth cultivation of the pig gut microbiome towards novel bacterial diversity and tailored functional studies.</title>
        <authorList>
            <person name="Wylensek D."/>
            <person name="Hitch T.C.A."/>
            <person name="Clavel T."/>
        </authorList>
    </citation>
    <scope>NUCLEOTIDE SEQUENCE [LARGE SCALE GENOMIC DNA]</scope>
    <source>
        <strain evidence="8 9">NM-380-WT-3C1</strain>
    </source>
</reference>
<evidence type="ECO:0000313" key="9">
    <source>
        <dbReference type="Proteomes" id="UP000460549"/>
    </source>
</evidence>
<dbReference type="NCBIfam" id="TIGR01766">
    <property type="entry name" value="IS200/IS605 family accessory protein TnpB-like domain"/>
    <property type="match status" value="1"/>
</dbReference>
<keyword evidence="4" id="KW-0238">DNA-binding</keyword>
<dbReference type="GO" id="GO:0006310">
    <property type="term" value="P:DNA recombination"/>
    <property type="evidence" value="ECO:0007669"/>
    <property type="project" value="UniProtKB-KW"/>
</dbReference>
<dbReference type="PANTHER" id="PTHR30405:SF11">
    <property type="entry name" value="RNA-GUIDED DNA ENDONUCLEASE RV2885C-RELATED"/>
    <property type="match status" value="1"/>
</dbReference>
<evidence type="ECO:0000256" key="1">
    <source>
        <dbReference type="ARBA" id="ARBA00008761"/>
    </source>
</evidence>
<dbReference type="InterPro" id="IPR051399">
    <property type="entry name" value="RNA-guided_DNA_endo/Transpos"/>
</dbReference>
<dbReference type="EMBL" id="VUNN01000010">
    <property type="protein sequence ID" value="MSU06329.1"/>
    <property type="molecule type" value="Genomic_DNA"/>
</dbReference>
<dbReference type="Pfam" id="PF07282">
    <property type="entry name" value="Cas12f1-like_TNB"/>
    <property type="match status" value="1"/>
</dbReference>
<dbReference type="NCBIfam" id="NF040570">
    <property type="entry name" value="guided_TnpB"/>
    <property type="match status" value="1"/>
</dbReference>
<dbReference type="AlphaFoldDB" id="A0A7X2PCG0"/>
<organism evidence="8 9">
    <name type="scientific">Bullifex porci</name>
    <dbReference type="NCBI Taxonomy" id="2606638"/>
    <lineage>
        <taxon>Bacteria</taxon>
        <taxon>Pseudomonadati</taxon>
        <taxon>Spirochaetota</taxon>
        <taxon>Spirochaetia</taxon>
        <taxon>Spirochaetales</taxon>
        <taxon>Spirochaetaceae</taxon>
        <taxon>Bullifex</taxon>
    </lineage>
</organism>
<proteinExistence type="inferred from homology"/>
<evidence type="ECO:0000256" key="3">
    <source>
        <dbReference type="ARBA" id="ARBA00022578"/>
    </source>
</evidence>
<sequence>MHNAIKMCYNDVMRTLTVKLYGSDDFGYLSDMINIAGIIYNTALTIIQDHYTETGKLLDKYELQKQLRGLRNEDENHHWRYVGSQAVQEITDRIYRAYKLFFTNREKGVKCSPPRRRKVKKYKSVTYKQAGYRFLTGGRISINGHIYRYWDSYDGLLERIKIKTVTVKRNILREFFVYVTTDSPVTMLETRDGRGEVGMDFGLKTFLSLSDGSVIRSPEFFRQGVNEVRKASRALSRKVMGSNGYECALKALYRRHQDIANRRRDWFWKLSHELCSRYGVIAIEDLNIKGMARMWGRKVHDYAFSEFVEILEWSARKYGTRVIRIGRYYPSSQTCSVCGHVWPSTKDLSVRKWTCPECGVYHDRDVNAAVNICWSRLKRDRNSQLKRNNLKVVN</sequence>
<keyword evidence="5" id="KW-0233">DNA recombination</keyword>
<evidence type="ECO:0000256" key="2">
    <source>
        <dbReference type="ARBA" id="ARBA00011044"/>
    </source>
</evidence>
<name>A0A7X2PCG0_9SPIO</name>
<dbReference type="CDD" id="cd00350">
    <property type="entry name" value="rubredoxin_like"/>
    <property type="match status" value="1"/>
</dbReference>
<evidence type="ECO:0000313" key="8">
    <source>
        <dbReference type="EMBL" id="MSU06329.1"/>
    </source>
</evidence>